<organism evidence="6 7">
    <name type="scientific">Hesseltinella vesiculosa</name>
    <dbReference type="NCBI Taxonomy" id="101127"/>
    <lineage>
        <taxon>Eukaryota</taxon>
        <taxon>Fungi</taxon>
        <taxon>Fungi incertae sedis</taxon>
        <taxon>Mucoromycota</taxon>
        <taxon>Mucoromycotina</taxon>
        <taxon>Mucoromycetes</taxon>
        <taxon>Mucorales</taxon>
        <taxon>Cunninghamellaceae</taxon>
        <taxon>Hesseltinella</taxon>
    </lineage>
</organism>
<feature type="compositionally biased region" description="Low complexity" evidence="3">
    <location>
        <begin position="393"/>
        <end position="409"/>
    </location>
</feature>
<evidence type="ECO:0000256" key="2">
    <source>
        <dbReference type="PROSITE-ProRule" id="PRU00192"/>
    </source>
</evidence>
<protein>
    <recommendedName>
        <fullName evidence="5">SH3 domain-containing protein</fullName>
    </recommendedName>
</protein>
<dbReference type="SUPFAM" id="SSF50044">
    <property type="entry name" value="SH3-domain"/>
    <property type="match status" value="1"/>
</dbReference>
<feature type="compositionally biased region" description="Polar residues" evidence="3">
    <location>
        <begin position="351"/>
        <end position="362"/>
    </location>
</feature>
<comment type="caution">
    <text evidence="6">The sequence shown here is derived from an EMBL/GenBank/DDBJ whole genome shotgun (WGS) entry which is preliminary data.</text>
</comment>
<gene>
    <name evidence="6" type="ORF">DM01DRAFT_1383956</name>
</gene>
<keyword evidence="4" id="KW-0812">Transmembrane</keyword>
<feature type="region of interest" description="Disordered" evidence="3">
    <location>
        <begin position="341"/>
        <end position="377"/>
    </location>
</feature>
<evidence type="ECO:0000256" key="4">
    <source>
        <dbReference type="SAM" id="Phobius"/>
    </source>
</evidence>
<dbReference type="InterPro" id="IPR036028">
    <property type="entry name" value="SH3-like_dom_sf"/>
</dbReference>
<dbReference type="AlphaFoldDB" id="A0A1X2GFY8"/>
<dbReference type="InterPro" id="IPR001452">
    <property type="entry name" value="SH3_domain"/>
</dbReference>
<evidence type="ECO:0000256" key="1">
    <source>
        <dbReference type="ARBA" id="ARBA00022443"/>
    </source>
</evidence>
<name>A0A1X2GFY8_9FUNG</name>
<dbReference type="Proteomes" id="UP000242146">
    <property type="component" value="Unassembled WGS sequence"/>
</dbReference>
<evidence type="ECO:0000313" key="7">
    <source>
        <dbReference type="Proteomes" id="UP000242146"/>
    </source>
</evidence>
<dbReference type="SMART" id="SM00326">
    <property type="entry name" value="SH3"/>
    <property type="match status" value="1"/>
</dbReference>
<sequence>MLDRCISLNTSKTCAGFQGFAVDSLLPQISVSLQTVNDVDHWLTSLSQHHPFSACSSNRPPPPFGVTLLCAEWAWRSSHCMPANQHLRLCPATCQQAHSYFSHHTTSVTPPFLSHLCSSSSSPCINLIPTGHQHVHLSPRQQLDNAPSPVGIVAIVIASLVCFVILGSGLWHVTRTYFTFARFPKARRRPINNAKHWPWSTDNRPSNHRDHSPLLPLAISTPLDEDHIDEMPLLTQPASQSHPLQFTLTSTIRDDPCFCEAIYVNQPEWSVDLTLSKGDLIYLFCHTNEDWAIGYNLNSRVQGYFPLICIRSITMSEVWRIVQKEPGLLDGVQFFLDQHQQGEEEQPPGPTNTRPWLTGPSSSDDDDWPITPPAPTFLKRQWTLPNHRSSSSMILLSSWTPPSPSTSSPHYAKDTLDSQISRHASHPVHPL</sequence>
<keyword evidence="4" id="KW-0472">Membrane</keyword>
<feature type="transmembrane region" description="Helical" evidence="4">
    <location>
        <begin position="150"/>
        <end position="173"/>
    </location>
</feature>
<feature type="region of interest" description="Disordered" evidence="3">
    <location>
        <begin position="393"/>
        <end position="431"/>
    </location>
</feature>
<reference evidence="6 7" key="1">
    <citation type="submission" date="2016-07" db="EMBL/GenBank/DDBJ databases">
        <title>Pervasive Adenine N6-methylation of Active Genes in Fungi.</title>
        <authorList>
            <consortium name="DOE Joint Genome Institute"/>
            <person name="Mondo S.J."/>
            <person name="Dannebaum R.O."/>
            <person name="Kuo R.C."/>
            <person name="Labutti K."/>
            <person name="Haridas S."/>
            <person name="Kuo A."/>
            <person name="Salamov A."/>
            <person name="Ahrendt S.R."/>
            <person name="Lipzen A."/>
            <person name="Sullivan W."/>
            <person name="Andreopoulos W.B."/>
            <person name="Clum A."/>
            <person name="Lindquist E."/>
            <person name="Daum C."/>
            <person name="Ramamoorthy G.K."/>
            <person name="Gryganskyi A."/>
            <person name="Culley D."/>
            <person name="Magnuson J.K."/>
            <person name="James T.Y."/>
            <person name="O'Malley M.A."/>
            <person name="Stajich J.E."/>
            <person name="Spatafora J.W."/>
            <person name="Visel A."/>
            <person name="Grigoriev I.V."/>
        </authorList>
    </citation>
    <scope>NUCLEOTIDE SEQUENCE [LARGE SCALE GENOMIC DNA]</scope>
    <source>
        <strain evidence="6 7">NRRL 3301</strain>
    </source>
</reference>
<proteinExistence type="predicted"/>
<evidence type="ECO:0000313" key="6">
    <source>
        <dbReference type="EMBL" id="ORX52797.1"/>
    </source>
</evidence>
<keyword evidence="7" id="KW-1185">Reference proteome</keyword>
<feature type="domain" description="SH3" evidence="5">
    <location>
        <begin position="254"/>
        <end position="315"/>
    </location>
</feature>
<dbReference type="Gene3D" id="2.30.30.40">
    <property type="entry name" value="SH3 Domains"/>
    <property type="match status" value="1"/>
</dbReference>
<evidence type="ECO:0000259" key="5">
    <source>
        <dbReference type="PROSITE" id="PS50002"/>
    </source>
</evidence>
<evidence type="ECO:0000256" key="3">
    <source>
        <dbReference type="SAM" id="MobiDB-lite"/>
    </source>
</evidence>
<dbReference type="STRING" id="101127.A0A1X2GFY8"/>
<accession>A0A1X2GFY8</accession>
<keyword evidence="1 2" id="KW-0728">SH3 domain</keyword>
<dbReference type="EMBL" id="MCGT01000017">
    <property type="protein sequence ID" value="ORX52797.1"/>
    <property type="molecule type" value="Genomic_DNA"/>
</dbReference>
<dbReference type="CDD" id="cd00174">
    <property type="entry name" value="SH3"/>
    <property type="match status" value="1"/>
</dbReference>
<keyword evidence="4" id="KW-1133">Transmembrane helix</keyword>
<dbReference type="PROSITE" id="PS50002">
    <property type="entry name" value="SH3"/>
    <property type="match status" value="1"/>
</dbReference>
<dbReference type="OrthoDB" id="5340910at2759"/>